<accession>W9GG91</accession>
<comment type="caution">
    <text evidence="1">The sequence shown here is derived from an EMBL/GenBank/DDBJ whole genome shotgun (WGS) entry which is preliminary data.</text>
</comment>
<evidence type="ECO:0000313" key="2">
    <source>
        <dbReference type="Proteomes" id="UP000019494"/>
    </source>
</evidence>
<name>W9GG91_9MICO</name>
<dbReference type="RefSeq" id="WP_034718683.1">
    <property type="nucleotide sequence ID" value="NZ_AWQS01000152.1"/>
</dbReference>
<evidence type="ECO:0000313" key="1">
    <source>
        <dbReference type="EMBL" id="EWT05055.1"/>
    </source>
</evidence>
<protein>
    <submittedName>
        <fullName evidence="1">Uncharacterized protein</fullName>
    </submittedName>
</protein>
<reference evidence="2" key="1">
    <citation type="submission" date="2013-08" db="EMBL/GenBank/DDBJ databases">
        <title>Intrasporangium oryzae NRRL B-24470.</title>
        <authorList>
            <person name="Liu H."/>
            <person name="Wang G."/>
        </authorList>
    </citation>
    <scope>NUCLEOTIDE SEQUENCE [LARGE SCALE GENOMIC DNA]</scope>
    <source>
        <strain evidence="2">Q5-1</strain>
    </source>
</reference>
<dbReference type="PATRIC" id="fig|584657.3.peg.3057"/>
<organism evidence="1 2">
    <name type="scientific">Intrasporangium chromatireducens Q5-1</name>
    <dbReference type="NCBI Taxonomy" id="584657"/>
    <lineage>
        <taxon>Bacteria</taxon>
        <taxon>Bacillati</taxon>
        <taxon>Actinomycetota</taxon>
        <taxon>Actinomycetes</taxon>
        <taxon>Micrococcales</taxon>
        <taxon>Intrasporangiaceae</taxon>
        <taxon>Intrasporangium</taxon>
    </lineage>
</organism>
<gene>
    <name evidence="1" type="ORF">N864_07585</name>
</gene>
<sequence length="80" mass="8740">MTALAESLRLVLLVGAARADATPEQLDALRDRIPEAMRGRYVSTGDETEVRAVLLDVMGRDWKPSGEWAAQIDRLSGAET</sequence>
<proteinExistence type="predicted"/>
<keyword evidence="2" id="KW-1185">Reference proteome</keyword>
<dbReference type="EMBL" id="AWQS01000152">
    <property type="protein sequence ID" value="EWT05055.1"/>
    <property type="molecule type" value="Genomic_DNA"/>
</dbReference>
<dbReference type="Proteomes" id="UP000019494">
    <property type="component" value="Unassembled WGS sequence"/>
</dbReference>
<dbReference type="AlphaFoldDB" id="W9GG91"/>